<proteinExistence type="predicted"/>
<feature type="domain" description="DUF4328" evidence="2">
    <location>
        <begin position="7"/>
        <end position="71"/>
    </location>
</feature>
<evidence type="ECO:0000256" key="1">
    <source>
        <dbReference type="SAM" id="Phobius"/>
    </source>
</evidence>
<keyword evidence="1" id="KW-1133">Transmembrane helix</keyword>
<evidence type="ECO:0000313" key="4">
    <source>
        <dbReference type="Proteomes" id="UP000498740"/>
    </source>
</evidence>
<dbReference type="AlphaFoldDB" id="A0A7J0CXQ7"/>
<dbReference type="Pfam" id="PF14219">
    <property type="entry name" value="DUF4328"/>
    <property type="match status" value="1"/>
</dbReference>
<organism evidence="3 4">
    <name type="scientific">Streptomyces microflavus</name>
    <name type="common">Streptomyces lipmanii</name>
    <dbReference type="NCBI Taxonomy" id="1919"/>
    <lineage>
        <taxon>Bacteria</taxon>
        <taxon>Bacillati</taxon>
        <taxon>Actinomycetota</taxon>
        <taxon>Actinomycetes</taxon>
        <taxon>Kitasatosporales</taxon>
        <taxon>Streptomycetaceae</taxon>
        <taxon>Streptomyces</taxon>
    </lineage>
</organism>
<evidence type="ECO:0000313" key="3">
    <source>
        <dbReference type="EMBL" id="GFN06547.1"/>
    </source>
</evidence>
<keyword evidence="1" id="KW-0472">Membrane</keyword>
<keyword evidence="1" id="KW-0812">Transmembrane</keyword>
<sequence length="92" mass="9638">MSPEGGRVAVSRALLNFWWGLWVASVLADQITDRRTGSLAGPDGLGLVAAADALEIVAAVVALLFVRALTRMQVERAAQPPVPAPDVPGAHR</sequence>
<protein>
    <recommendedName>
        <fullName evidence="2">DUF4328 domain-containing protein</fullName>
    </recommendedName>
</protein>
<dbReference type="InterPro" id="IPR025565">
    <property type="entry name" value="DUF4328"/>
</dbReference>
<feature type="transmembrane region" description="Helical" evidence="1">
    <location>
        <begin position="44"/>
        <end position="66"/>
    </location>
</feature>
<accession>A0A7J0CXQ7</accession>
<dbReference type="EMBL" id="BLWD01000001">
    <property type="protein sequence ID" value="GFN06547.1"/>
    <property type="molecule type" value="Genomic_DNA"/>
</dbReference>
<evidence type="ECO:0000259" key="2">
    <source>
        <dbReference type="Pfam" id="PF14219"/>
    </source>
</evidence>
<comment type="caution">
    <text evidence="3">The sequence shown here is derived from an EMBL/GenBank/DDBJ whole genome shotgun (WGS) entry which is preliminary data.</text>
</comment>
<dbReference type="Proteomes" id="UP000498740">
    <property type="component" value="Unassembled WGS sequence"/>
</dbReference>
<gene>
    <name evidence="3" type="ORF">Smic_51030</name>
</gene>
<name>A0A7J0CXQ7_STRMI</name>
<reference evidence="3 4" key="1">
    <citation type="submission" date="2020-05" db="EMBL/GenBank/DDBJ databases">
        <title>Whole genome shotgun sequence of Streptomyces microflavus NBRC 13062.</title>
        <authorList>
            <person name="Komaki H."/>
            <person name="Tamura T."/>
        </authorList>
    </citation>
    <scope>NUCLEOTIDE SEQUENCE [LARGE SCALE GENOMIC DNA]</scope>
    <source>
        <strain evidence="3 4">NBRC 13062</strain>
    </source>
</reference>